<evidence type="ECO:0000313" key="2">
    <source>
        <dbReference type="Proteomes" id="UP001219518"/>
    </source>
</evidence>
<reference evidence="1" key="2">
    <citation type="journal article" date="2023" name="BMC Genomics">
        <title>Pest status, molecular evolution, and epigenetic factors derived from the genome assembly of Frankliniella fusca, a thysanopteran phytovirus vector.</title>
        <authorList>
            <person name="Catto M.A."/>
            <person name="Labadie P.E."/>
            <person name="Jacobson A.L."/>
            <person name="Kennedy G.G."/>
            <person name="Srinivasan R."/>
            <person name="Hunt B.G."/>
        </authorList>
    </citation>
    <scope>NUCLEOTIDE SEQUENCE</scope>
    <source>
        <strain evidence="1">PL_HMW_Pooled</strain>
    </source>
</reference>
<dbReference type="AlphaFoldDB" id="A0AAE1HX14"/>
<keyword evidence="2" id="KW-1185">Reference proteome</keyword>
<organism evidence="1 2">
    <name type="scientific">Frankliniella fusca</name>
    <dbReference type="NCBI Taxonomy" id="407009"/>
    <lineage>
        <taxon>Eukaryota</taxon>
        <taxon>Metazoa</taxon>
        <taxon>Ecdysozoa</taxon>
        <taxon>Arthropoda</taxon>
        <taxon>Hexapoda</taxon>
        <taxon>Insecta</taxon>
        <taxon>Pterygota</taxon>
        <taxon>Neoptera</taxon>
        <taxon>Paraneoptera</taxon>
        <taxon>Thysanoptera</taxon>
        <taxon>Terebrantia</taxon>
        <taxon>Thripoidea</taxon>
        <taxon>Thripidae</taxon>
        <taxon>Frankliniella</taxon>
    </lineage>
</organism>
<evidence type="ECO:0000313" key="1">
    <source>
        <dbReference type="EMBL" id="KAK3928335.1"/>
    </source>
</evidence>
<gene>
    <name evidence="1" type="ORF">KUF71_016582</name>
</gene>
<reference evidence="1" key="1">
    <citation type="submission" date="2021-07" db="EMBL/GenBank/DDBJ databases">
        <authorList>
            <person name="Catto M.A."/>
            <person name="Jacobson A."/>
            <person name="Kennedy G."/>
            <person name="Labadie P."/>
            <person name="Hunt B.G."/>
            <person name="Srinivasan R."/>
        </authorList>
    </citation>
    <scope>NUCLEOTIDE SEQUENCE</scope>
    <source>
        <strain evidence="1">PL_HMW_Pooled</strain>
        <tissue evidence="1">Head</tissue>
    </source>
</reference>
<accession>A0AAE1HX14</accession>
<proteinExistence type="predicted"/>
<protein>
    <submittedName>
        <fullName evidence="1">Protein ANKUB1</fullName>
    </submittedName>
</protein>
<dbReference type="EMBL" id="JAHWGI010001327">
    <property type="protein sequence ID" value="KAK3928335.1"/>
    <property type="molecule type" value="Genomic_DNA"/>
</dbReference>
<dbReference type="Proteomes" id="UP001219518">
    <property type="component" value="Unassembled WGS sequence"/>
</dbReference>
<sequence>MATAELGVGVPPNQYKFSSREVFVSADITFVNLRIPVVEGLQVQLQNSKTISVKFLPPVEIRITKLQEPSPFLYEGQIACPWLMFKKLRKLAVALDDQWDPETSFNDNLEALLHSLVLQLPEKLAICDGLDLTRRNATQNSLKSDKLTINVAVSYKRRSPGSTQPKHILVKTVVYQRKSFDVTDILKSYDIKERFFYSSIPGSDLVVCPIQTKCNGAVLPTRAFRSAECEVEHTVCYRCLVDHLQNSNCLPTSVEYQCFAEYSAGEMYRLAEGLPDLYLKVKEWSRRAILSETVRSHCLHKCPWCGAKVFPIFYVNELGITLCKICDFCFCCKVMLGKELFMLQNTPQFLKEIERYSNEYLQEKIAAQDAS</sequence>
<comment type="caution">
    <text evidence="1">The sequence shown here is derived from an EMBL/GenBank/DDBJ whole genome shotgun (WGS) entry which is preliminary data.</text>
</comment>
<name>A0AAE1HX14_9NEOP</name>